<name>X1VY43_9ZZZZ</name>
<sequence>FETGWQDWTHTNGQVFPAAWDVHPFDIHTPCPDPGDSSMWMDSDASGG</sequence>
<protein>
    <submittedName>
        <fullName evidence="1">Uncharacterized protein</fullName>
    </submittedName>
</protein>
<reference evidence="1" key="1">
    <citation type="journal article" date="2014" name="Front. Microbiol.">
        <title>High frequency of phylogenetically diverse reductive dehalogenase-homologous genes in deep subseafloor sedimentary metagenomes.</title>
        <authorList>
            <person name="Kawai M."/>
            <person name="Futagami T."/>
            <person name="Toyoda A."/>
            <person name="Takaki Y."/>
            <person name="Nishi S."/>
            <person name="Hori S."/>
            <person name="Arai W."/>
            <person name="Tsubouchi T."/>
            <person name="Morono Y."/>
            <person name="Uchiyama I."/>
            <person name="Ito T."/>
            <person name="Fujiyama A."/>
            <person name="Inagaki F."/>
            <person name="Takami H."/>
        </authorList>
    </citation>
    <scope>NUCLEOTIDE SEQUENCE</scope>
    <source>
        <strain evidence="1">Expedition CK06-06</strain>
    </source>
</reference>
<feature type="non-terminal residue" evidence="1">
    <location>
        <position position="48"/>
    </location>
</feature>
<feature type="non-terminal residue" evidence="1">
    <location>
        <position position="1"/>
    </location>
</feature>
<comment type="caution">
    <text evidence="1">The sequence shown here is derived from an EMBL/GenBank/DDBJ whole genome shotgun (WGS) entry which is preliminary data.</text>
</comment>
<dbReference type="EMBL" id="BARW01042933">
    <property type="protein sequence ID" value="GAJ16945.1"/>
    <property type="molecule type" value="Genomic_DNA"/>
</dbReference>
<gene>
    <name evidence="1" type="ORF">S12H4_63276</name>
</gene>
<evidence type="ECO:0000313" key="1">
    <source>
        <dbReference type="EMBL" id="GAJ16945.1"/>
    </source>
</evidence>
<proteinExistence type="predicted"/>
<organism evidence="1">
    <name type="scientific">marine sediment metagenome</name>
    <dbReference type="NCBI Taxonomy" id="412755"/>
    <lineage>
        <taxon>unclassified sequences</taxon>
        <taxon>metagenomes</taxon>
        <taxon>ecological metagenomes</taxon>
    </lineage>
</organism>
<dbReference type="AlphaFoldDB" id="X1VY43"/>
<accession>X1VY43</accession>